<evidence type="ECO:0000313" key="2">
    <source>
        <dbReference type="Proteomes" id="UP000887116"/>
    </source>
</evidence>
<dbReference type="AlphaFoldDB" id="A0A8X6LNV8"/>
<reference evidence="1" key="1">
    <citation type="submission" date="2020-07" db="EMBL/GenBank/DDBJ databases">
        <title>Multicomponent nature underlies the extraordinary mechanical properties of spider dragline silk.</title>
        <authorList>
            <person name="Kono N."/>
            <person name="Nakamura H."/>
            <person name="Mori M."/>
            <person name="Yoshida Y."/>
            <person name="Ohtoshi R."/>
            <person name="Malay A.D."/>
            <person name="Moran D.A.P."/>
            <person name="Tomita M."/>
            <person name="Numata K."/>
            <person name="Arakawa K."/>
        </authorList>
    </citation>
    <scope>NUCLEOTIDE SEQUENCE</scope>
</reference>
<evidence type="ECO:0000313" key="1">
    <source>
        <dbReference type="EMBL" id="GFR15222.1"/>
    </source>
</evidence>
<sequence>MSLITDKRFNAAFAESADYPRHNLSHKHKIAAPILMELSDYVAWSKIIGHWHFPSRINSSLWFPEKQIRSAVLS</sequence>
<gene>
    <name evidence="1" type="ORF">TNCT_358171</name>
</gene>
<name>A0A8X6LNV8_TRICU</name>
<keyword evidence="2" id="KW-1185">Reference proteome</keyword>
<dbReference type="Proteomes" id="UP000887116">
    <property type="component" value="Unassembled WGS sequence"/>
</dbReference>
<accession>A0A8X6LNV8</accession>
<dbReference type="EMBL" id="BMAO01027210">
    <property type="protein sequence ID" value="GFR15222.1"/>
    <property type="molecule type" value="Genomic_DNA"/>
</dbReference>
<proteinExistence type="predicted"/>
<protein>
    <submittedName>
        <fullName evidence="1">Uncharacterized protein</fullName>
    </submittedName>
</protein>
<comment type="caution">
    <text evidence="1">The sequence shown here is derived from an EMBL/GenBank/DDBJ whole genome shotgun (WGS) entry which is preliminary data.</text>
</comment>
<organism evidence="1 2">
    <name type="scientific">Trichonephila clavata</name>
    <name type="common">Joro spider</name>
    <name type="synonym">Nephila clavata</name>
    <dbReference type="NCBI Taxonomy" id="2740835"/>
    <lineage>
        <taxon>Eukaryota</taxon>
        <taxon>Metazoa</taxon>
        <taxon>Ecdysozoa</taxon>
        <taxon>Arthropoda</taxon>
        <taxon>Chelicerata</taxon>
        <taxon>Arachnida</taxon>
        <taxon>Araneae</taxon>
        <taxon>Araneomorphae</taxon>
        <taxon>Entelegynae</taxon>
        <taxon>Araneoidea</taxon>
        <taxon>Nephilidae</taxon>
        <taxon>Trichonephila</taxon>
    </lineage>
</organism>